<proteinExistence type="predicted"/>
<dbReference type="STRING" id="55544.A0A4D9DKQ7"/>
<dbReference type="GO" id="GO:0004252">
    <property type="term" value="F:serine-type endopeptidase activity"/>
    <property type="evidence" value="ECO:0007669"/>
    <property type="project" value="InterPro"/>
</dbReference>
<name>A0A4D9DKQ7_9SAUR</name>
<dbReference type="OrthoDB" id="60866at2759"/>
<evidence type="ECO:0000256" key="2">
    <source>
        <dbReference type="ARBA" id="ARBA00022729"/>
    </source>
</evidence>
<reference evidence="9 10" key="1">
    <citation type="submission" date="2019-04" db="EMBL/GenBank/DDBJ databases">
        <title>Draft genome of the big-headed turtle Platysternon megacephalum.</title>
        <authorList>
            <person name="Gong S."/>
        </authorList>
    </citation>
    <scope>NUCLEOTIDE SEQUENCE [LARGE SCALE GENOMIC DNA]</scope>
    <source>
        <strain evidence="9">DO16091913</strain>
        <tissue evidence="9">Muscle</tissue>
    </source>
</reference>
<accession>A0A4D9DKQ7</accession>
<keyword evidence="3" id="KW-0378">Hydrolase</keyword>
<dbReference type="PROSITE" id="PS50240">
    <property type="entry name" value="TRYPSIN_DOM"/>
    <property type="match status" value="1"/>
</dbReference>
<gene>
    <name evidence="9" type="ORF">DR999_PMT20269</name>
</gene>
<dbReference type="InterPro" id="IPR009003">
    <property type="entry name" value="Peptidase_S1_PA"/>
</dbReference>
<dbReference type="InterPro" id="IPR001254">
    <property type="entry name" value="Trypsin_dom"/>
</dbReference>
<dbReference type="Proteomes" id="UP000297703">
    <property type="component" value="Unassembled WGS sequence"/>
</dbReference>
<dbReference type="PANTHER" id="PTHR24253:SF144">
    <property type="entry name" value="CHYMOTRYPSIN-LIKE PROTEASE CTRL-1-RELATED"/>
    <property type="match status" value="1"/>
</dbReference>
<organism evidence="9 10">
    <name type="scientific">Platysternon megacephalum</name>
    <name type="common">big-headed turtle</name>
    <dbReference type="NCBI Taxonomy" id="55544"/>
    <lineage>
        <taxon>Eukaryota</taxon>
        <taxon>Metazoa</taxon>
        <taxon>Chordata</taxon>
        <taxon>Craniata</taxon>
        <taxon>Vertebrata</taxon>
        <taxon>Euteleostomi</taxon>
        <taxon>Archelosauria</taxon>
        <taxon>Testudinata</taxon>
        <taxon>Testudines</taxon>
        <taxon>Cryptodira</taxon>
        <taxon>Durocryptodira</taxon>
        <taxon>Testudinoidea</taxon>
        <taxon>Platysternidae</taxon>
        <taxon>Platysternon</taxon>
    </lineage>
</organism>
<dbReference type="Gene3D" id="2.40.10.10">
    <property type="entry name" value="Trypsin-like serine proteases"/>
    <property type="match status" value="1"/>
</dbReference>
<evidence type="ECO:0000313" key="10">
    <source>
        <dbReference type="Proteomes" id="UP000297703"/>
    </source>
</evidence>
<keyword evidence="5" id="KW-1015">Disulfide bond</keyword>
<sequence>MEPAGFGQDRTRQGWIMGHLCSLLATALLVMSLVQGASTSQNQAVSGKQLVSGRIFSGQDAKDGAWPWQVSVQRNGFHICGGSLISESWVVSAAHCFAPSVANSSYRVQLGEKRIFGQTRLHAFALVKRIILHPRYDNVTSEADIALVELKNPIAFTATISPVGLLDASVRVPAGDTCWVTGWGNISPQKNSSLAETLQELEVLTINSTICNDHFREALQKPAGDNPVKDDMLCAGSVEGYKGFAWGDGGGPLVCKKDGTWYLAGIASWFLTTTLNGVTRVVPGYPGVYNRLNAHNDWIKANVPGVTFIRSSATPSGASPSAIILLLPVFLRLTLCPPPPFLDWVPIPHQPFLALGAARSCHL</sequence>
<keyword evidence="1" id="KW-0645">Protease</keyword>
<reference evidence="9 10" key="2">
    <citation type="submission" date="2019-04" db="EMBL/GenBank/DDBJ databases">
        <title>The genome sequence of big-headed turtle.</title>
        <authorList>
            <person name="Gong S."/>
        </authorList>
    </citation>
    <scope>NUCLEOTIDE SEQUENCE [LARGE SCALE GENOMIC DNA]</scope>
    <source>
        <strain evidence="9">DO16091913</strain>
        <tissue evidence="9">Muscle</tissue>
    </source>
</reference>
<dbReference type="InterPro" id="IPR043504">
    <property type="entry name" value="Peptidase_S1_PA_chymotrypsin"/>
</dbReference>
<keyword evidence="4" id="KW-0720">Serine protease</keyword>
<dbReference type="SUPFAM" id="SSF50494">
    <property type="entry name" value="Trypsin-like serine proteases"/>
    <property type="match status" value="1"/>
</dbReference>
<evidence type="ECO:0000256" key="7">
    <source>
        <dbReference type="SAM" id="SignalP"/>
    </source>
</evidence>
<dbReference type="AlphaFoldDB" id="A0A4D9DKQ7"/>
<feature type="chain" id="PRO_5020034902" evidence="7">
    <location>
        <begin position="40"/>
        <end position="363"/>
    </location>
</feature>
<comment type="caution">
    <text evidence="9">The sequence shown here is derived from an EMBL/GenBank/DDBJ whole genome shotgun (WGS) entry which is preliminary data.</text>
</comment>
<protein>
    <submittedName>
        <fullName evidence="9">Prostate and testis expressed protein 4</fullName>
    </submittedName>
</protein>
<dbReference type="FunFam" id="2.40.10.10:FF:000024">
    <property type="entry name" value="Serine protease 53"/>
    <property type="match status" value="1"/>
</dbReference>
<dbReference type="CDD" id="cd00190">
    <property type="entry name" value="Tryp_SPc"/>
    <property type="match status" value="1"/>
</dbReference>
<dbReference type="EMBL" id="QXTE01000454">
    <property type="protein sequence ID" value="TFJ97880.1"/>
    <property type="molecule type" value="Genomic_DNA"/>
</dbReference>
<dbReference type="SMART" id="SM00020">
    <property type="entry name" value="Tryp_SPc"/>
    <property type="match status" value="1"/>
</dbReference>
<dbReference type="PANTHER" id="PTHR24253">
    <property type="entry name" value="TRANSMEMBRANE PROTEASE SERINE"/>
    <property type="match status" value="1"/>
</dbReference>
<dbReference type="Pfam" id="PF00089">
    <property type="entry name" value="Trypsin"/>
    <property type="match status" value="1"/>
</dbReference>
<evidence type="ECO:0000259" key="8">
    <source>
        <dbReference type="PROSITE" id="PS50240"/>
    </source>
</evidence>
<feature type="signal peptide" evidence="7">
    <location>
        <begin position="1"/>
        <end position="39"/>
    </location>
</feature>
<dbReference type="InterPro" id="IPR018114">
    <property type="entry name" value="TRYPSIN_HIS"/>
</dbReference>
<feature type="domain" description="Peptidase S1" evidence="8">
    <location>
        <begin position="55"/>
        <end position="304"/>
    </location>
</feature>
<dbReference type="InterPro" id="IPR001314">
    <property type="entry name" value="Peptidase_S1A"/>
</dbReference>
<evidence type="ECO:0000313" key="9">
    <source>
        <dbReference type="EMBL" id="TFJ97880.1"/>
    </source>
</evidence>
<dbReference type="PRINTS" id="PR00722">
    <property type="entry name" value="CHYMOTRYPSIN"/>
</dbReference>
<evidence type="ECO:0000256" key="1">
    <source>
        <dbReference type="ARBA" id="ARBA00022670"/>
    </source>
</evidence>
<keyword evidence="2 7" id="KW-0732">Signal</keyword>
<evidence type="ECO:0000256" key="5">
    <source>
        <dbReference type="ARBA" id="ARBA00023157"/>
    </source>
</evidence>
<keyword evidence="6" id="KW-0325">Glycoprotein</keyword>
<keyword evidence="10" id="KW-1185">Reference proteome</keyword>
<evidence type="ECO:0000256" key="4">
    <source>
        <dbReference type="ARBA" id="ARBA00022825"/>
    </source>
</evidence>
<dbReference type="GO" id="GO:0006508">
    <property type="term" value="P:proteolysis"/>
    <property type="evidence" value="ECO:0007669"/>
    <property type="project" value="UniProtKB-KW"/>
</dbReference>
<evidence type="ECO:0000256" key="3">
    <source>
        <dbReference type="ARBA" id="ARBA00022801"/>
    </source>
</evidence>
<evidence type="ECO:0000256" key="6">
    <source>
        <dbReference type="ARBA" id="ARBA00023180"/>
    </source>
</evidence>
<dbReference type="PROSITE" id="PS00134">
    <property type="entry name" value="TRYPSIN_HIS"/>
    <property type="match status" value="1"/>
</dbReference>